<dbReference type="CDD" id="cd08349">
    <property type="entry name" value="BLMA_like"/>
    <property type="match status" value="1"/>
</dbReference>
<dbReference type="EMBL" id="CACRSM010000002">
    <property type="protein sequence ID" value="VYS96024.1"/>
    <property type="molecule type" value="Genomic_DNA"/>
</dbReference>
<evidence type="ECO:0000256" key="3">
    <source>
        <dbReference type="ARBA" id="ARBA00023251"/>
    </source>
</evidence>
<dbReference type="InterPro" id="IPR029068">
    <property type="entry name" value="Glyas_Bleomycin-R_OHBP_Dase"/>
</dbReference>
<evidence type="ECO:0000256" key="1">
    <source>
        <dbReference type="ARBA" id="ARBA00011051"/>
    </source>
</evidence>
<evidence type="ECO:0000313" key="5">
    <source>
        <dbReference type="EMBL" id="VYS96024.1"/>
    </source>
</evidence>
<keyword evidence="3" id="KW-0046">Antibiotic resistance</keyword>
<dbReference type="PROSITE" id="PS51819">
    <property type="entry name" value="VOC"/>
    <property type="match status" value="1"/>
</dbReference>
<evidence type="ECO:0000259" key="4">
    <source>
        <dbReference type="PROSITE" id="PS51819"/>
    </source>
</evidence>
<name>A0A6N2SSD1_9ACTO</name>
<dbReference type="GO" id="GO:0046677">
    <property type="term" value="P:response to antibiotic"/>
    <property type="evidence" value="ECO:0007669"/>
    <property type="project" value="UniProtKB-KW"/>
</dbReference>
<evidence type="ECO:0000256" key="2">
    <source>
        <dbReference type="ARBA" id="ARBA00021572"/>
    </source>
</evidence>
<dbReference type="InterPro" id="IPR000335">
    <property type="entry name" value="Bleomycin-R"/>
</dbReference>
<comment type="similarity">
    <text evidence="1">Belongs to the bleomycin resistance protein family.</text>
</comment>
<dbReference type="SUPFAM" id="SSF54593">
    <property type="entry name" value="Glyoxalase/Bleomycin resistance protein/Dihydroxybiphenyl dioxygenase"/>
    <property type="match status" value="1"/>
</dbReference>
<proteinExistence type="inferred from homology"/>
<organism evidence="5">
    <name type="scientific">Schaalia odontolytica</name>
    <dbReference type="NCBI Taxonomy" id="1660"/>
    <lineage>
        <taxon>Bacteria</taxon>
        <taxon>Bacillati</taxon>
        <taxon>Actinomycetota</taxon>
        <taxon>Actinomycetes</taxon>
        <taxon>Actinomycetales</taxon>
        <taxon>Actinomycetaceae</taxon>
        <taxon>Schaalia</taxon>
    </lineage>
</organism>
<dbReference type="Pfam" id="PF00903">
    <property type="entry name" value="Glyoxalase"/>
    <property type="match status" value="1"/>
</dbReference>
<dbReference type="Gene3D" id="3.10.180.10">
    <property type="entry name" value="2,3-Dihydroxybiphenyl 1,2-Dioxygenase, domain 1"/>
    <property type="match status" value="1"/>
</dbReference>
<gene>
    <name evidence="5" type="ORF">AOLFYP35_00994</name>
</gene>
<dbReference type="InterPro" id="IPR037523">
    <property type="entry name" value="VOC_core"/>
</dbReference>
<protein>
    <recommendedName>
        <fullName evidence="2">Bleomycin resistance protein</fullName>
    </recommendedName>
</protein>
<feature type="domain" description="VOC" evidence="4">
    <location>
        <begin position="4"/>
        <end position="133"/>
    </location>
</feature>
<sequence>MSSEPGLVPELSVTDYEASRHFWCDLVGFSLRYERLEEGFGYLVLGNAHLMLDQINRGRTWETGALEPPLGRGINFEVQVENVDTVLRRIESAGWPIFIEPEEKWYRAGDIEIGVRQFLVQDPDGYLLRLQQEIGERPVRESARRKL</sequence>
<reference evidence="5" key="1">
    <citation type="submission" date="2019-11" db="EMBL/GenBank/DDBJ databases">
        <authorList>
            <person name="Feng L."/>
        </authorList>
    </citation>
    <scope>NUCLEOTIDE SEQUENCE</scope>
    <source>
        <strain evidence="5">AodontolyticusLFYP35</strain>
    </source>
</reference>
<dbReference type="InterPro" id="IPR004360">
    <property type="entry name" value="Glyas_Fos-R_dOase_dom"/>
</dbReference>
<dbReference type="AlphaFoldDB" id="A0A6N2SSD1"/>
<accession>A0A6N2SSD1</accession>